<comment type="function">
    <text evidence="1">May be involved in DNA replication and thus regulate cell proliferation.</text>
</comment>
<dbReference type="Gene3D" id="3.40.50.300">
    <property type="entry name" value="P-loop containing nucleotide triphosphate hydrolases"/>
    <property type="match status" value="1"/>
</dbReference>
<dbReference type="SMR" id="A0A8T3C432"/>
<dbReference type="InterPro" id="IPR003593">
    <property type="entry name" value="AAA+_ATPase"/>
</dbReference>
<dbReference type="GO" id="GO:0003887">
    <property type="term" value="F:DNA-directed DNA polymerase activity"/>
    <property type="evidence" value="ECO:0007669"/>
    <property type="project" value="UniProtKB-KW"/>
</dbReference>
<keyword evidence="6" id="KW-0862">Zinc</keyword>
<protein>
    <recommendedName>
        <fullName evidence="3">DNA-directed DNA polymerase</fullName>
        <ecNumber evidence="3">2.7.7.7</ecNumber>
    </recommendedName>
</protein>
<evidence type="ECO:0000256" key="8">
    <source>
        <dbReference type="ARBA" id="ARBA00022932"/>
    </source>
</evidence>
<dbReference type="EC" id="2.7.7.7" evidence="3"/>
<evidence type="ECO:0000259" key="12">
    <source>
        <dbReference type="SMART" id="SM00382"/>
    </source>
</evidence>
<dbReference type="FunFam" id="1.10.8.60:FF:000013">
    <property type="entry name" value="DNA polymerase III subunit gamma/tau"/>
    <property type="match status" value="1"/>
</dbReference>
<evidence type="ECO:0000256" key="9">
    <source>
        <dbReference type="ARBA" id="ARBA00023054"/>
    </source>
</evidence>
<dbReference type="GO" id="GO:0003677">
    <property type="term" value="F:DNA binding"/>
    <property type="evidence" value="ECO:0007669"/>
    <property type="project" value="InterPro"/>
</dbReference>
<dbReference type="GO" id="GO:0046872">
    <property type="term" value="F:metal ion binding"/>
    <property type="evidence" value="ECO:0007669"/>
    <property type="project" value="UniProtKB-KW"/>
</dbReference>
<feature type="region of interest" description="Disordered" evidence="11">
    <location>
        <begin position="784"/>
        <end position="803"/>
    </location>
</feature>
<keyword evidence="5" id="KW-0547">Nucleotide-binding</keyword>
<dbReference type="NCBIfam" id="TIGR02397">
    <property type="entry name" value="dnaX_nterm"/>
    <property type="match status" value="1"/>
</dbReference>
<evidence type="ECO:0000256" key="6">
    <source>
        <dbReference type="ARBA" id="ARBA00022833"/>
    </source>
</evidence>
<dbReference type="Pfam" id="PF23007">
    <property type="entry name" value="DnaA_N-like_STI"/>
    <property type="match status" value="1"/>
</dbReference>
<dbReference type="SUPFAM" id="SSF48019">
    <property type="entry name" value="post-AAA+ oligomerization domain-like"/>
    <property type="match status" value="1"/>
</dbReference>
<dbReference type="OrthoDB" id="1899087at2759"/>
<dbReference type="InterPro" id="IPR012763">
    <property type="entry name" value="DNA_pol_III_sug/sutau_N"/>
</dbReference>
<dbReference type="Pfam" id="PF13177">
    <property type="entry name" value="DNA_pol3_delta2"/>
    <property type="match status" value="1"/>
</dbReference>
<dbReference type="InterPro" id="IPR008921">
    <property type="entry name" value="DNA_pol3_clamp-load_cplx_C"/>
</dbReference>
<dbReference type="InterPro" id="IPR045085">
    <property type="entry name" value="HLD_clamp_pol_III_gamma_tau"/>
</dbReference>
<dbReference type="InterPro" id="IPR054506">
    <property type="entry name" value="DnaA_N-like_STI"/>
</dbReference>
<dbReference type="PANTHER" id="PTHR11669:SF0">
    <property type="entry name" value="PROTEIN STICHEL-LIKE 2"/>
    <property type="match status" value="1"/>
</dbReference>
<accession>A0A8T3C432</accession>
<evidence type="ECO:0000313" key="13">
    <source>
        <dbReference type="EMBL" id="KAI0524457.1"/>
    </source>
</evidence>
<evidence type="ECO:0000256" key="11">
    <source>
        <dbReference type="SAM" id="MobiDB-lite"/>
    </source>
</evidence>
<dbReference type="Pfam" id="PF22608">
    <property type="entry name" value="DNAX_ATPase_lid"/>
    <property type="match status" value="1"/>
</dbReference>
<evidence type="ECO:0000256" key="4">
    <source>
        <dbReference type="ARBA" id="ARBA00022723"/>
    </source>
</evidence>
<dbReference type="Gene3D" id="1.10.8.60">
    <property type="match status" value="1"/>
</dbReference>
<reference evidence="13" key="1">
    <citation type="journal article" date="2022" name="Front. Genet.">
        <title>Chromosome-Scale Assembly of the Dendrobium nobile Genome Provides Insights Into the Molecular Mechanism of the Biosynthesis of the Medicinal Active Ingredient of Dendrobium.</title>
        <authorList>
            <person name="Xu Q."/>
            <person name="Niu S.-C."/>
            <person name="Li K.-L."/>
            <person name="Zheng P.-J."/>
            <person name="Zhang X.-J."/>
            <person name="Jia Y."/>
            <person name="Liu Y."/>
            <person name="Niu Y.-X."/>
            <person name="Yu L.-H."/>
            <person name="Chen D.-F."/>
            <person name="Zhang G.-Q."/>
        </authorList>
    </citation>
    <scope>NUCLEOTIDE SEQUENCE</scope>
    <source>
        <tissue evidence="13">Leaf</tissue>
    </source>
</reference>
<keyword evidence="7" id="KW-0067">ATP-binding</keyword>
<proteinExistence type="inferred from homology"/>
<sequence length="953" mass="106347">MAEGRRHSVDIPLSKTLVALKRVRSLRDPSTNSMRKFATAFDNVNWEVNSCVGAYADIEKFDKSQPYNSSESEHISKVVNKRNASSRKSSIIRNKDSHSKQTIMVHQSCMDGNKKPLEHAMVQVSTNLMKEEVDSCSETNVDAAKAISRLVAEKAGCGGYRRTPKVMEDVGISRVGSPCLSISELHTNLSSKSNMAFSTIDDVAVVNSNYSGCGIGYCWSRTPKRKDPTVSFDVDGQELPLLSVEWKDRGYSDIALMPKKTRSLSQKFRPRSFNELVGLNVVTKSLTNAIITRKVASLYLFHGPRGTGKTSTARIFAAALNCLSLEDHKPCGSCQECVILFSGRSRDVKELCAMKLNHKGRIKALLKNASRVPFTSRFRVYIVEECHFLRGEIWSAILNNVEELSKHVVFIMITSNADSLQQTSISQCQRYHFPKIKEDDIFCRLQKICIEEGLVFDKNALDFISSKANGSLQDAETMLDQLALLGKKITISLTHELIGAVSDEELLDLLDMALSADTSNTVRRARDLMTSRIDPMQLVSQLANLIMDILSVRHPSEFTNYGRNFLGKHAVAQAGIQKLRHALKILSETENQLKTSKNQATWLTVALLQLGTQEPSLIDVHESMECPQVTLFRDPVVFDSSSAGATQKDFFCYGCNMLKCSGKNCNRAKLETFWRSVMPVFQSGKLRRFLQKEGNLSALHFCEGLAIATIDFNHPDHVRKAEKASNSIASSFQNILGCYVEIRIKLLSTCYKKKRKSFSLLSCSGRNQEISEASITEKVTIETQTQRDSMYKRCPSNHDPSFSPQIKQLAETTQSNSSKIPSLSIQEPKICNSKSNSSEVGEEVPYVGIEEAEIPPTCFSGFLERQKRILSSGASHIICLKICSGSKSELSKTKKGVDKAYFLAYDRCNLTPASNALIAYKSGDRMTRKYSRFSSRFLCWKAPILSSRFYGGK</sequence>
<gene>
    <name evidence="13" type="ORF">KFK09_003827</name>
</gene>
<keyword evidence="9" id="KW-0175">Coiled coil</keyword>
<evidence type="ECO:0000256" key="7">
    <source>
        <dbReference type="ARBA" id="ARBA00022840"/>
    </source>
</evidence>
<keyword evidence="4" id="KW-0479">Metal-binding</keyword>
<comment type="catalytic activity">
    <reaction evidence="10">
        <text>DNA(n) + a 2'-deoxyribonucleoside 5'-triphosphate = DNA(n+1) + diphosphate</text>
        <dbReference type="Rhea" id="RHEA:22508"/>
        <dbReference type="Rhea" id="RHEA-COMP:17339"/>
        <dbReference type="Rhea" id="RHEA-COMP:17340"/>
        <dbReference type="ChEBI" id="CHEBI:33019"/>
        <dbReference type="ChEBI" id="CHEBI:61560"/>
        <dbReference type="ChEBI" id="CHEBI:173112"/>
        <dbReference type="EC" id="2.7.7.7"/>
    </reaction>
</comment>
<organism evidence="13 14">
    <name type="scientific">Dendrobium nobile</name>
    <name type="common">Orchid</name>
    <dbReference type="NCBI Taxonomy" id="94219"/>
    <lineage>
        <taxon>Eukaryota</taxon>
        <taxon>Viridiplantae</taxon>
        <taxon>Streptophyta</taxon>
        <taxon>Embryophyta</taxon>
        <taxon>Tracheophyta</taxon>
        <taxon>Spermatophyta</taxon>
        <taxon>Magnoliopsida</taxon>
        <taxon>Liliopsida</taxon>
        <taxon>Asparagales</taxon>
        <taxon>Orchidaceae</taxon>
        <taxon>Epidendroideae</taxon>
        <taxon>Malaxideae</taxon>
        <taxon>Dendrobiinae</taxon>
        <taxon>Dendrobium</taxon>
    </lineage>
</organism>
<evidence type="ECO:0000256" key="2">
    <source>
        <dbReference type="ARBA" id="ARBA00006360"/>
    </source>
</evidence>
<keyword evidence="8" id="KW-0808">Transferase</keyword>
<dbReference type="GO" id="GO:0005524">
    <property type="term" value="F:ATP binding"/>
    <property type="evidence" value="ECO:0007669"/>
    <property type="project" value="UniProtKB-KW"/>
</dbReference>
<evidence type="ECO:0000313" key="14">
    <source>
        <dbReference type="Proteomes" id="UP000829196"/>
    </source>
</evidence>
<dbReference type="InterPro" id="IPR050238">
    <property type="entry name" value="DNA_Rep/Repair_Clamp_Loader"/>
</dbReference>
<dbReference type="GO" id="GO:0006281">
    <property type="term" value="P:DNA repair"/>
    <property type="evidence" value="ECO:0007669"/>
    <property type="project" value="TreeGrafter"/>
</dbReference>
<evidence type="ECO:0000256" key="3">
    <source>
        <dbReference type="ARBA" id="ARBA00012417"/>
    </source>
</evidence>
<dbReference type="EMBL" id="JAGYWB010000004">
    <property type="protein sequence ID" value="KAI0524457.1"/>
    <property type="molecule type" value="Genomic_DNA"/>
</dbReference>
<dbReference type="CDD" id="cd18137">
    <property type="entry name" value="HLD_clamp_pol_III_gamma_tau"/>
    <property type="match status" value="1"/>
</dbReference>
<dbReference type="SUPFAM" id="SSF52540">
    <property type="entry name" value="P-loop containing nucleoside triphosphate hydrolases"/>
    <property type="match status" value="1"/>
</dbReference>
<dbReference type="GO" id="GO:0006261">
    <property type="term" value="P:DNA-templated DNA replication"/>
    <property type="evidence" value="ECO:0007669"/>
    <property type="project" value="TreeGrafter"/>
</dbReference>
<dbReference type="GO" id="GO:0009360">
    <property type="term" value="C:DNA polymerase III complex"/>
    <property type="evidence" value="ECO:0007669"/>
    <property type="project" value="InterPro"/>
</dbReference>
<name>A0A8T3C432_DENNO</name>
<dbReference type="Gene3D" id="1.20.272.10">
    <property type="match status" value="1"/>
</dbReference>
<keyword evidence="8" id="KW-0239">DNA-directed DNA polymerase</keyword>
<feature type="domain" description="AAA+ ATPase" evidence="12">
    <location>
        <begin position="295"/>
        <end position="437"/>
    </location>
</feature>
<comment type="caution">
    <text evidence="13">The sequence shown here is derived from an EMBL/GenBank/DDBJ whole genome shotgun (WGS) entry which is preliminary data.</text>
</comment>
<dbReference type="AlphaFoldDB" id="A0A8T3C432"/>
<evidence type="ECO:0000256" key="10">
    <source>
        <dbReference type="ARBA" id="ARBA00049244"/>
    </source>
</evidence>
<dbReference type="PANTHER" id="PTHR11669">
    <property type="entry name" value="REPLICATION FACTOR C / DNA POLYMERASE III GAMMA-TAU SUBUNIT"/>
    <property type="match status" value="1"/>
</dbReference>
<keyword evidence="14" id="KW-1185">Reference proteome</keyword>
<comment type="similarity">
    <text evidence="2">Belongs to the DnaX/STICHEL family.</text>
</comment>
<evidence type="ECO:0000256" key="1">
    <source>
        <dbReference type="ARBA" id="ARBA00002386"/>
    </source>
</evidence>
<dbReference type="SMART" id="SM00382">
    <property type="entry name" value="AAA"/>
    <property type="match status" value="1"/>
</dbReference>
<dbReference type="GO" id="GO:0003689">
    <property type="term" value="F:DNA clamp loader activity"/>
    <property type="evidence" value="ECO:0007669"/>
    <property type="project" value="TreeGrafter"/>
</dbReference>
<dbReference type="InterPro" id="IPR027417">
    <property type="entry name" value="P-loop_NTPase"/>
</dbReference>
<dbReference type="Proteomes" id="UP000829196">
    <property type="component" value="Unassembled WGS sequence"/>
</dbReference>
<dbReference type="GO" id="GO:0005663">
    <property type="term" value="C:DNA replication factor C complex"/>
    <property type="evidence" value="ECO:0007669"/>
    <property type="project" value="TreeGrafter"/>
</dbReference>
<evidence type="ECO:0000256" key="5">
    <source>
        <dbReference type="ARBA" id="ARBA00022741"/>
    </source>
</evidence>
<keyword evidence="8" id="KW-0548">Nucleotidyltransferase</keyword>